<name>A0A0R3KH86_9BRAD</name>
<dbReference type="InterPro" id="IPR002477">
    <property type="entry name" value="Peptidoglycan-bd-like"/>
</dbReference>
<dbReference type="AlphaFoldDB" id="A0A0R3KH86"/>
<sequence>MPRRIDDDDEMPRRRRRSAKAVAIEAEVERGLVMRIFLHSPKDMVAGLLAAAAICAIVANALFLQAGRHPSPMFGSVVTLSAPQGPVVSPLPRPRPAELTARPVEAEPPEIRPVEVRSADPKHAETKSADPKNDTRSDSKNPDPMTNLVKSTGAPTAAPSNVARPPAPIPATAQSAGARRVAAVQRALTQYGYGQLKPTGAVGADTQAAISKFERDRKLPVTGQMSDRLVKELTAMIGHPID</sequence>
<feature type="transmembrane region" description="Helical" evidence="2">
    <location>
        <begin position="44"/>
        <end position="64"/>
    </location>
</feature>
<accession>A0A0R3KH86</accession>
<dbReference type="RefSeq" id="WP_057854866.1">
    <property type="nucleotide sequence ID" value="NZ_LLXX01000206.1"/>
</dbReference>
<evidence type="ECO:0000256" key="1">
    <source>
        <dbReference type="SAM" id="MobiDB-lite"/>
    </source>
</evidence>
<dbReference type="EMBL" id="LLXX01000206">
    <property type="protein sequence ID" value="KRQ95105.1"/>
    <property type="molecule type" value="Genomic_DNA"/>
</dbReference>
<feature type="region of interest" description="Disordered" evidence="1">
    <location>
        <begin position="87"/>
        <end position="174"/>
    </location>
</feature>
<dbReference type="SUPFAM" id="SSF47090">
    <property type="entry name" value="PGBD-like"/>
    <property type="match status" value="1"/>
</dbReference>
<organism evidence="4 5">
    <name type="scientific">Bradyrhizobium valentinum</name>
    <dbReference type="NCBI Taxonomy" id="1518501"/>
    <lineage>
        <taxon>Bacteria</taxon>
        <taxon>Pseudomonadati</taxon>
        <taxon>Pseudomonadota</taxon>
        <taxon>Alphaproteobacteria</taxon>
        <taxon>Hyphomicrobiales</taxon>
        <taxon>Nitrobacteraceae</taxon>
        <taxon>Bradyrhizobium</taxon>
    </lineage>
</organism>
<protein>
    <submittedName>
        <fullName evidence="4">Peptidoglycan-binding protein</fullName>
    </submittedName>
</protein>
<dbReference type="Proteomes" id="UP000051913">
    <property type="component" value="Unassembled WGS sequence"/>
</dbReference>
<keyword evidence="2" id="KW-0472">Membrane</keyword>
<evidence type="ECO:0000313" key="5">
    <source>
        <dbReference type="Proteomes" id="UP000051913"/>
    </source>
</evidence>
<keyword evidence="2" id="KW-1133">Transmembrane helix</keyword>
<evidence type="ECO:0000259" key="3">
    <source>
        <dbReference type="Pfam" id="PF01471"/>
    </source>
</evidence>
<keyword evidence="2" id="KW-0812">Transmembrane</keyword>
<evidence type="ECO:0000313" key="4">
    <source>
        <dbReference type="EMBL" id="KRQ95105.1"/>
    </source>
</evidence>
<feature type="domain" description="Peptidoglycan binding-like" evidence="3">
    <location>
        <begin position="180"/>
        <end position="229"/>
    </location>
</feature>
<dbReference type="InterPro" id="IPR036366">
    <property type="entry name" value="PGBDSf"/>
</dbReference>
<dbReference type="InterPro" id="IPR036365">
    <property type="entry name" value="PGBD-like_sf"/>
</dbReference>
<reference evidence="4 5" key="1">
    <citation type="submission" date="2014-03" db="EMBL/GenBank/DDBJ databases">
        <title>Bradyrhizobium valentinum sp. nov., isolated from effective nodules of Lupinus mariae-josephae, a lupine endemic of basic-lime soils in Eastern Spain.</title>
        <authorList>
            <person name="Duran D."/>
            <person name="Rey L."/>
            <person name="Navarro A."/>
            <person name="Busquets A."/>
            <person name="Imperial J."/>
            <person name="Ruiz-Argueso T."/>
        </authorList>
    </citation>
    <scope>NUCLEOTIDE SEQUENCE [LARGE SCALE GENOMIC DNA]</scope>
    <source>
        <strain evidence="4 5">LmjM3</strain>
    </source>
</reference>
<dbReference type="Gene3D" id="1.10.101.10">
    <property type="entry name" value="PGBD-like superfamily/PGBD"/>
    <property type="match status" value="1"/>
</dbReference>
<gene>
    <name evidence="4" type="ORF">CP49_30015</name>
</gene>
<proteinExistence type="predicted"/>
<evidence type="ECO:0000256" key="2">
    <source>
        <dbReference type="SAM" id="Phobius"/>
    </source>
</evidence>
<comment type="caution">
    <text evidence="4">The sequence shown here is derived from an EMBL/GenBank/DDBJ whole genome shotgun (WGS) entry which is preliminary data.</text>
</comment>
<feature type="compositionally biased region" description="Basic and acidic residues" evidence="1">
    <location>
        <begin position="109"/>
        <end position="141"/>
    </location>
</feature>
<dbReference type="STRING" id="1518501.CQ10_28965"/>
<keyword evidence="5" id="KW-1185">Reference proteome</keyword>
<dbReference type="Pfam" id="PF01471">
    <property type="entry name" value="PG_binding_1"/>
    <property type="match status" value="1"/>
</dbReference>